<dbReference type="InterPro" id="IPR012354">
    <property type="entry name" value="Esterase_lipase"/>
</dbReference>
<evidence type="ECO:0000256" key="3">
    <source>
        <dbReference type="PIRSR" id="PIRSR017388-3"/>
    </source>
</evidence>
<dbReference type="AlphaFoldDB" id="A0A6P2BVH0"/>
<comment type="caution">
    <text evidence="5">The sequence shown here is derived from an EMBL/GenBank/DDBJ whole genome shotgun (WGS) entry which is preliminary data.</text>
</comment>
<dbReference type="GO" id="GO:0016020">
    <property type="term" value="C:membrane"/>
    <property type="evidence" value="ECO:0007669"/>
    <property type="project" value="TreeGrafter"/>
</dbReference>
<dbReference type="Gene3D" id="3.40.50.1820">
    <property type="entry name" value="alpha/beta hydrolase"/>
    <property type="match status" value="1"/>
</dbReference>
<dbReference type="Pfam" id="PF12146">
    <property type="entry name" value="Hydrolase_4"/>
    <property type="match status" value="1"/>
</dbReference>
<keyword evidence="5" id="KW-0378">Hydrolase</keyword>
<proteinExistence type="predicted"/>
<organism evidence="5 6">
    <name type="scientific">Trebonia kvetii</name>
    <dbReference type="NCBI Taxonomy" id="2480626"/>
    <lineage>
        <taxon>Bacteria</taxon>
        <taxon>Bacillati</taxon>
        <taxon>Actinomycetota</taxon>
        <taxon>Actinomycetes</taxon>
        <taxon>Streptosporangiales</taxon>
        <taxon>Treboniaceae</taxon>
        <taxon>Trebonia</taxon>
    </lineage>
</organism>
<feature type="active site" description="Charge relay system" evidence="1">
    <location>
        <position position="223"/>
    </location>
</feature>
<feature type="site" description="Important for substrate specificity" evidence="3">
    <location>
        <position position="144"/>
    </location>
</feature>
<protein>
    <submittedName>
        <fullName evidence="5">Alpha/beta fold hydrolase</fullName>
    </submittedName>
</protein>
<feature type="binding site" evidence="2">
    <location>
        <position position="26"/>
    </location>
    <ligand>
        <name>substrate</name>
    </ligand>
</feature>
<feature type="binding site" evidence="2">
    <location>
        <position position="95"/>
    </location>
    <ligand>
        <name>substrate</name>
    </ligand>
</feature>
<dbReference type="PANTHER" id="PTHR43798:SF33">
    <property type="entry name" value="HYDROLASE, PUTATIVE (AFU_ORTHOLOGUE AFUA_2G14860)-RELATED"/>
    <property type="match status" value="1"/>
</dbReference>
<evidence type="ECO:0000256" key="1">
    <source>
        <dbReference type="PIRSR" id="PIRSR017388-1"/>
    </source>
</evidence>
<feature type="active site" description="Charge relay system" evidence="1">
    <location>
        <position position="195"/>
    </location>
</feature>
<dbReference type="OrthoDB" id="9786110at2"/>
<dbReference type="InterPro" id="IPR050266">
    <property type="entry name" value="AB_hydrolase_sf"/>
</dbReference>
<dbReference type="PANTHER" id="PTHR43798">
    <property type="entry name" value="MONOACYLGLYCEROL LIPASE"/>
    <property type="match status" value="1"/>
</dbReference>
<evidence type="ECO:0000313" key="5">
    <source>
        <dbReference type="EMBL" id="TVZ03102.1"/>
    </source>
</evidence>
<dbReference type="SUPFAM" id="SSF53474">
    <property type="entry name" value="alpha/beta-Hydrolases"/>
    <property type="match status" value="1"/>
</dbReference>
<dbReference type="InterPro" id="IPR029058">
    <property type="entry name" value="AB_hydrolase_fold"/>
</dbReference>
<dbReference type="PIRSF" id="PIRSF017388">
    <property type="entry name" value="Esterase_lipase"/>
    <property type="match status" value="1"/>
</dbReference>
<reference evidence="5 6" key="1">
    <citation type="submission" date="2018-11" db="EMBL/GenBank/DDBJ databases">
        <title>Trebonia kvetii gen.nov., sp.nov., a novel acidophilic actinobacterium, and proposal of the new actinobacterial family Treboniaceae fam. nov.</title>
        <authorList>
            <person name="Rapoport D."/>
            <person name="Sagova-Mareckova M."/>
            <person name="Sedlacek I."/>
            <person name="Provaznik J."/>
            <person name="Kralova S."/>
            <person name="Pavlinic D."/>
            <person name="Benes V."/>
            <person name="Kopecky J."/>
        </authorList>
    </citation>
    <scope>NUCLEOTIDE SEQUENCE [LARGE SCALE GENOMIC DNA]</scope>
    <source>
        <strain evidence="5 6">15Tr583</strain>
    </source>
</reference>
<dbReference type="EMBL" id="RPFW01000004">
    <property type="protein sequence ID" value="TVZ03102.1"/>
    <property type="molecule type" value="Genomic_DNA"/>
</dbReference>
<gene>
    <name evidence="5" type="ORF">EAS64_21880</name>
</gene>
<feature type="active site" description="Nucleophile" evidence="1">
    <location>
        <position position="94"/>
    </location>
</feature>
<dbReference type="Proteomes" id="UP000460272">
    <property type="component" value="Unassembled WGS sequence"/>
</dbReference>
<accession>A0A6P2BVH0</accession>
<evidence type="ECO:0000313" key="6">
    <source>
        <dbReference type="Proteomes" id="UP000460272"/>
    </source>
</evidence>
<evidence type="ECO:0000259" key="4">
    <source>
        <dbReference type="Pfam" id="PF12146"/>
    </source>
</evidence>
<evidence type="ECO:0000256" key="2">
    <source>
        <dbReference type="PIRSR" id="PIRSR017388-2"/>
    </source>
</evidence>
<dbReference type="RefSeq" id="WP_145855548.1">
    <property type="nucleotide sequence ID" value="NZ_RPFW01000004.1"/>
</dbReference>
<dbReference type="InterPro" id="IPR022742">
    <property type="entry name" value="Hydrolase_4"/>
</dbReference>
<feature type="domain" description="Serine aminopeptidase S33" evidence="4">
    <location>
        <begin position="20"/>
        <end position="227"/>
    </location>
</feature>
<sequence>MPGPGADSAPFAADGGPVGVLVLHGFTGSPRTVRPWAEHLAAAGLTVRAPLLAGHGAGWRELSATGWTDWLASAEQAFAEISAKCEQVFVAGISMGGCLAFRLAEIHGERVSGLAVVNPSLAGDNPLIPFTPVLKYVIRAIPSIGGDIKKPGAQEGALKKTPVASVATLPKMWKTTAAELASVTQPVLVYRSTIDHVVGPASMKVLTSALPGAQVRLLADSYHVATLDNDAPEIFDGTLAFVQKHSIERQNG</sequence>
<name>A0A6P2BVH0_9ACTN</name>
<keyword evidence="6" id="KW-1185">Reference proteome</keyword>
<dbReference type="GO" id="GO:0052689">
    <property type="term" value="F:carboxylic ester hydrolase activity"/>
    <property type="evidence" value="ECO:0007669"/>
    <property type="project" value="InterPro"/>
</dbReference>